<gene>
    <name evidence="3" type="ORF">LCGC14_0628770</name>
</gene>
<accession>A0A0F9TP48</accession>
<comment type="caution">
    <text evidence="3">The sequence shown here is derived from an EMBL/GenBank/DDBJ whole genome shotgun (WGS) entry which is preliminary data.</text>
</comment>
<dbReference type="AlphaFoldDB" id="A0A0F9TP48"/>
<evidence type="ECO:0000256" key="1">
    <source>
        <dbReference type="ARBA" id="ARBA00023125"/>
    </source>
</evidence>
<proteinExistence type="predicted"/>
<protein>
    <submittedName>
        <fullName evidence="3">Uncharacterized protein</fullName>
    </submittedName>
</protein>
<name>A0A0F9TP48_9ZZZZ</name>
<dbReference type="InterPro" id="IPR010998">
    <property type="entry name" value="Integrase_recombinase_N"/>
</dbReference>
<evidence type="ECO:0000313" key="3">
    <source>
        <dbReference type="EMBL" id="KKN50841.1"/>
    </source>
</evidence>
<dbReference type="GO" id="GO:0003677">
    <property type="term" value="F:DNA binding"/>
    <property type="evidence" value="ECO:0007669"/>
    <property type="project" value="UniProtKB-KW"/>
</dbReference>
<dbReference type="EMBL" id="LAZR01001093">
    <property type="protein sequence ID" value="KKN50841.1"/>
    <property type="molecule type" value="Genomic_DNA"/>
</dbReference>
<sequence>MKKDFTLEGHDIGGQDAGETAPEATVTTVDQSPVSKPANTIVAFPVNTTAFRSTDFGPFYGQGFDDITAACQRTLEKLVAESVKTKGKSLSLTTIVGYWTSGFRNFAPFLSLLHAASGERLTMADLNADSIKQFLQYLRSETAEYGTQNNYFKATKSLLRACHRCGFWPEADMTTVWPRNPFPNVNKRAKSQKALSKNEKRFLIKALGTEMERIVAQSEPLTGYDLSVCVLSIALSTGMNLTPILELTTDCVQPHPLKSNLRLLVSFKRRGTSTHVMALRKSEEVAEMASIHLYAADAIDLIVERNVVIRTQIHDPHRLLVYESSRGTTAGKPCRLSAAVLHKFIKRLVDQHRLQTDDGKPLALNVSRLRQTLLNRVWELSGQDPLITARTGRHTVQTGNAHYWEAPPEAETNMRFLGEARVEAMLSTSTIIASDRTPVSSCKDVRRGHRAPKNGEPCQDYLGCFRCKSFVVTGDDLYRLFSFYWAALRHYDTFGGKRWTKYLKQVIRLIDEEIAPRFEATHVAEQREKAKHQPHPFWRDLSMARMAV</sequence>
<keyword evidence="1" id="KW-0238">DNA-binding</keyword>
<dbReference type="Gene3D" id="1.10.150.130">
    <property type="match status" value="1"/>
</dbReference>
<feature type="region of interest" description="Disordered" evidence="2">
    <location>
        <begin position="1"/>
        <end position="23"/>
    </location>
</feature>
<organism evidence="3">
    <name type="scientific">marine sediment metagenome</name>
    <dbReference type="NCBI Taxonomy" id="412755"/>
    <lineage>
        <taxon>unclassified sequences</taxon>
        <taxon>metagenomes</taxon>
        <taxon>ecological metagenomes</taxon>
    </lineage>
</organism>
<feature type="compositionally biased region" description="Basic and acidic residues" evidence="2">
    <location>
        <begin position="1"/>
        <end position="13"/>
    </location>
</feature>
<reference evidence="3" key="1">
    <citation type="journal article" date="2015" name="Nature">
        <title>Complex archaea that bridge the gap between prokaryotes and eukaryotes.</title>
        <authorList>
            <person name="Spang A."/>
            <person name="Saw J.H."/>
            <person name="Jorgensen S.L."/>
            <person name="Zaremba-Niedzwiedzka K."/>
            <person name="Martijn J."/>
            <person name="Lind A.E."/>
            <person name="van Eijk R."/>
            <person name="Schleper C."/>
            <person name="Guy L."/>
            <person name="Ettema T.J."/>
        </authorList>
    </citation>
    <scope>NUCLEOTIDE SEQUENCE</scope>
</reference>
<evidence type="ECO:0000256" key="2">
    <source>
        <dbReference type="SAM" id="MobiDB-lite"/>
    </source>
</evidence>